<proteinExistence type="predicted"/>
<dbReference type="PANTHER" id="PTHR30319">
    <property type="entry name" value="PHENYLACETIC ACID REGULATOR-RELATED TRANSCRIPTIONAL REPRESSOR"/>
    <property type="match status" value="1"/>
</dbReference>
<dbReference type="Proteomes" id="UP000274907">
    <property type="component" value="Unassembled WGS sequence"/>
</dbReference>
<dbReference type="InterPro" id="IPR013225">
    <property type="entry name" value="PaaX_C"/>
</dbReference>
<keyword evidence="5" id="KW-1185">Reference proteome</keyword>
<dbReference type="AlphaFoldDB" id="A0A430HVM5"/>
<dbReference type="PIRSF" id="PIRSF020623">
    <property type="entry name" value="PaaX"/>
    <property type="match status" value="1"/>
</dbReference>
<feature type="domain" description="Transcriptional repressor PaaX-like C-terminal" evidence="2">
    <location>
        <begin position="172"/>
        <end position="258"/>
    </location>
</feature>
<feature type="domain" description="Transcriptional repressor PaaX-like N-terminal" evidence="1">
    <location>
        <begin position="3"/>
        <end position="70"/>
    </location>
</feature>
<dbReference type="Gene3D" id="1.20.58.1460">
    <property type="match status" value="1"/>
</dbReference>
<dbReference type="GO" id="GO:0006351">
    <property type="term" value="P:DNA-templated transcription"/>
    <property type="evidence" value="ECO:0007669"/>
    <property type="project" value="InterPro"/>
</dbReference>
<dbReference type="Gene3D" id="1.10.10.10">
    <property type="entry name" value="Winged helix-like DNA-binding domain superfamily/Winged helix DNA-binding domain"/>
    <property type="match status" value="1"/>
</dbReference>
<dbReference type="InterPro" id="IPR011965">
    <property type="entry name" value="PaaX_trns_reg"/>
</dbReference>
<dbReference type="Pfam" id="PF07848">
    <property type="entry name" value="PaaX"/>
    <property type="match status" value="1"/>
</dbReference>
<name>A0A430HVM5_9CORY</name>
<dbReference type="InterPro" id="IPR036390">
    <property type="entry name" value="WH_DNA-bd_sf"/>
</dbReference>
<dbReference type="Gene3D" id="3.30.70.2650">
    <property type="match status" value="1"/>
</dbReference>
<dbReference type="Pfam" id="PF20803">
    <property type="entry name" value="PaaX_M"/>
    <property type="match status" value="1"/>
</dbReference>
<organism evidence="4 5">
    <name type="scientific">Corynebacterium hylobatis</name>
    <dbReference type="NCBI Taxonomy" id="1859290"/>
    <lineage>
        <taxon>Bacteria</taxon>
        <taxon>Bacillati</taxon>
        <taxon>Actinomycetota</taxon>
        <taxon>Actinomycetes</taxon>
        <taxon>Mycobacteriales</taxon>
        <taxon>Corynebacteriaceae</taxon>
        <taxon>Corynebacterium</taxon>
    </lineage>
</organism>
<feature type="domain" description="Transcriptional repressor PaaX-like central Cas2-like" evidence="3">
    <location>
        <begin position="89"/>
        <end position="158"/>
    </location>
</feature>
<evidence type="ECO:0000259" key="1">
    <source>
        <dbReference type="Pfam" id="PF07848"/>
    </source>
</evidence>
<accession>A0A430HVM5</accession>
<dbReference type="PANTHER" id="PTHR30319:SF1">
    <property type="entry name" value="TRANSCRIPTIONAL REPRESSOR PAAX"/>
    <property type="match status" value="1"/>
</dbReference>
<dbReference type="InterPro" id="IPR048846">
    <property type="entry name" value="PaaX-like_central"/>
</dbReference>
<dbReference type="Pfam" id="PF08223">
    <property type="entry name" value="PaaX_C"/>
    <property type="match status" value="1"/>
</dbReference>
<reference evidence="4 5" key="1">
    <citation type="submission" date="2018-12" db="EMBL/GenBank/DDBJ databases">
        <title>YIM 101343 draft genome.</title>
        <authorList>
            <person name="Chen X."/>
        </authorList>
    </citation>
    <scope>NUCLEOTIDE SEQUENCE [LARGE SCALE GENOMIC DNA]</scope>
    <source>
        <strain evidence="4 5">YIM 101343</strain>
    </source>
</reference>
<dbReference type="SUPFAM" id="SSF46785">
    <property type="entry name" value="Winged helix' DNA-binding domain"/>
    <property type="match status" value="1"/>
</dbReference>
<evidence type="ECO:0000259" key="2">
    <source>
        <dbReference type="Pfam" id="PF08223"/>
    </source>
</evidence>
<dbReference type="EMBL" id="RXHJ01000022">
    <property type="protein sequence ID" value="RSZ61386.1"/>
    <property type="molecule type" value="Genomic_DNA"/>
</dbReference>
<dbReference type="RefSeq" id="WP_126121859.1">
    <property type="nucleotide sequence ID" value="NZ_RXHJ01000022.1"/>
</dbReference>
<dbReference type="InterPro" id="IPR012906">
    <property type="entry name" value="PaaX-like_N"/>
</dbReference>
<sequence>MKARELVFDLYGDYARYLGGEIRLAVITELLEDFDIGAPTTRVTMSRMRKEGWFETERQGRETSYRMTPKLVQYLDAGHERIFRPPIREWVGRWTLVMMQIPEKERARRDRLKRILSWEGFGQLNSSSWISPRQNTADVEKLLNVEGDGQIDVVIMETGSLEKDRVLVARCWDLSSLDAWYADFLDRWENYRLRDISELEPRQALRDRIEIITTYRQVLFLDPFLPRILQPEGWLGGRAFQTFVAVHDMLAALSMSYAADMITPTRLDM</sequence>
<evidence type="ECO:0000313" key="4">
    <source>
        <dbReference type="EMBL" id="RSZ61386.1"/>
    </source>
</evidence>
<evidence type="ECO:0000313" key="5">
    <source>
        <dbReference type="Proteomes" id="UP000274907"/>
    </source>
</evidence>
<evidence type="ECO:0000259" key="3">
    <source>
        <dbReference type="Pfam" id="PF20803"/>
    </source>
</evidence>
<protein>
    <submittedName>
        <fullName evidence="4">Phenylacetic acid-responsive transcriptional repressor</fullName>
    </submittedName>
</protein>
<gene>
    <name evidence="4" type="ORF">EAH68_13445</name>
</gene>
<dbReference type="OrthoDB" id="2270427at2"/>
<comment type="caution">
    <text evidence="4">The sequence shown here is derived from an EMBL/GenBank/DDBJ whole genome shotgun (WGS) entry which is preliminary data.</text>
</comment>
<dbReference type="InterPro" id="IPR036388">
    <property type="entry name" value="WH-like_DNA-bd_sf"/>
</dbReference>